<dbReference type="PANTHER" id="PTHR43424">
    <property type="entry name" value="LOCUS PUTATIVE PROTEIN 1-RELATED"/>
    <property type="match status" value="1"/>
</dbReference>
<organism evidence="6">
    <name type="scientific">Acinetobacter baumannii</name>
    <dbReference type="NCBI Taxonomy" id="470"/>
    <lineage>
        <taxon>Bacteria</taxon>
        <taxon>Pseudomonadati</taxon>
        <taxon>Pseudomonadota</taxon>
        <taxon>Gammaproteobacteria</taxon>
        <taxon>Moraxellales</taxon>
        <taxon>Moraxellaceae</taxon>
        <taxon>Acinetobacter</taxon>
        <taxon>Acinetobacter calcoaceticus/baumannii complex</taxon>
    </lineage>
</organism>
<feature type="transmembrane region" description="Helical" evidence="5">
    <location>
        <begin position="7"/>
        <end position="28"/>
    </location>
</feature>
<keyword evidence="2 5" id="KW-0812">Transmembrane</keyword>
<feature type="transmembrane region" description="Helical" evidence="5">
    <location>
        <begin position="283"/>
        <end position="301"/>
    </location>
</feature>
<feature type="transmembrane region" description="Helical" evidence="5">
    <location>
        <begin position="321"/>
        <end position="343"/>
    </location>
</feature>
<accession>A0A2N9QV73</accession>
<proteinExistence type="predicted"/>
<dbReference type="InterPro" id="IPR002797">
    <property type="entry name" value="Polysacc_synth"/>
</dbReference>
<gene>
    <name evidence="6" type="primary">wzx</name>
</gene>
<feature type="transmembrane region" description="Helical" evidence="5">
    <location>
        <begin position="164"/>
        <end position="186"/>
    </location>
</feature>
<feature type="transmembrane region" description="Helical" evidence="5">
    <location>
        <begin position="198"/>
        <end position="220"/>
    </location>
</feature>
<reference evidence="6" key="1">
    <citation type="submission" date="2017-07" db="EMBL/GenBank/DDBJ databases">
        <title>Acinetobacter baumannii KL16 capsule biosynthesis gene cluster.</title>
        <authorList>
            <person name="Kenyon J.J."/>
            <person name="Hall R.M."/>
        </authorList>
    </citation>
    <scope>NUCLEOTIDE SEQUENCE</scope>
    <source>
        <strain evidence="6">D4</strain>
    </source>
</reference>
<feature type="transmembrane region" description="Helical" evidence="5">
    <location>
        <begin position="133"/>
        <end position="152"/>
    </location>
</feature>
<dbReference type="AlphaFoldDB" id="A0A2N9QV73"/>
<dbReference type="RefSeq" id="WP_111883664.1">
    <property type="nucleotide sequence ID" value="NZ_CP048849.1"/>
</dbReference>
<evidence type="ECO:0000256" key="3">
    <source>
        <dbReference type="ARBA" id="ARBA00022989"/>
    </source>
</evidence>
<evidence type="ECO:0000256" key="1">
    <source>
        <dbReference type="ARBA" id="ARBA00004141"/>
    </source>
</evidence>
<sequence>MRVLKDSFIYLIGELFAKSLPFLMLPYLTRKLGPEGFGELSYYLTMLSLFGIFIGLSQEGAVTRYFYFYGKKALNTVVKAGYLFNITISILLLLGCWWFKAEIMAYVVLATMFQSFVNVQLALRQCQKQPLKYIIIQIILSLTNVLFTVAALECFSQDLVAYRILAIVIANLTTFIIASLVLGDLFKDSYRFTWQRLRLGLFYIFSFGLPLILHQSSFFVKGQLDRIFIYQQYSKAELGVYSAGVQIAAVLPIILMALNKAIVPYYYQGLKDNSLTIAKIKKYTLYSLPLSILPAVVGWLLPEQMYLWFLGQSYVGSKYYVVMYLLGFGMNLPYLILVNYFFFYAKNKTISAISLISSIVYLLSLWILCSVDIVYIPYALILSNIVLVLMLWLCFSFRRITNFVK</sequence>
<feature type="transmembrane region" description="Helical" evidence="5">
    <location>
        <begin position="40"/>
        <end position="56"/>
    </location>
</feature>
<dbReference type="InterPro" id="IPR052556">
    <property type="entry name" value="PolySynth_Transporter"/>
</dbReference>
<evidence type="ECO:0000313" key="6">
    <source>
        <dbReference type="EMBL" id="AUS94310.1"/>
    </source>
</evidence>
<name>A0A2N9QV73_ACIBA</name>
<dbReference type="EMBL" id="MF522813">
    <property type="protein sequence ID" value="AUS94310.1"/>
    <property type="molecule type" value="Genomic_DNA"/>
</dbReference>
<evidence type="ECO:0000256" key="5">
    <source>
        <dbReference type="SAM" id="Phobius"/>
    </source>
</evidence>
<feature type="transmembrane region" description="Helical" evidence="5">
    <location>
        <begin position="103"/>
        <end position="121"/>
    </location>
</feature>
<protein>
    <submittedName>
        <fullName evidence="6">Wzx</fullName>
    </submittedName>
</protein>
<dbReference type="GO" id="GO:0016020">
    <property type="term" value="C:membrane"/>
    <property type="evidence" value="ECO:0007669"/>
    <property type="project" value="UniProtKB-SubCell"/>
</dbReference>
<feature type="transmembrane region" description="Helical" evidence="5">
    <location>
        <begin position="240"/>
        <end position="262"/>
    </location>
</feature>
<keyword evidence="4 5" id="KW-0472">Membrane</keyword>
<comment type="subcellular location">
    <subcellularLocation>
        <location evidence="1">Membrane</location>
        <topology evidence="1">Multi-pass membrane protein</topology>
    </subcellularLocation>
</comment>
<keyword evidence="3 5" id="KW-1133">Transmembrane helix</keyword>
<feature type="transmembrane region" description="Helical" evidence="5">
    <location>
        <begin position="77"/>
        <end position="97"/>
    </location>
</feature>
<feature type="transmembrane region" description="Helical" evidence="5">
    <location>
        <begin position="350"/>
        <end position="368"/>
    </location>
</feature>
<dbReference type="Pfam" id="PF01943">
    <property type="entry name" value="Polysacc_synt"/>
    <property type="match status" value="1"/>
</dbReference>
<feature type="transmembrane region" description="Helical" evidence="5">
    <location>
        <begin position="374"/>
        <end position="395"/>
    </location>
</feature>
<evidence type="ECO:0000256" key="4">
    <source>
        <dbReference type="ARBA" id="ARBA00023136"/>
    </source>
</evidence>
<evidence type="ECO:0000256" key="2">
    <source>
        <dbReference type="ARBA" id="ARBA00022692"/>
    </source>
</evidence>
<dbReference type="PANTHER" id="PTHR43424:SF1">
    <property type="entry name" value="LOCUS PUTATIVE PROTEIN 1-RELATED"/>
    <property type="match status" value="1"/>
</dbReference>